<dbReference type="Proteomes" id="UP000694001">
    <property type="component" value="Chromosome"/>
</dbReference>
<accession>A0A975U2Z3</accession>
<organism evidence="3 4">
    <name type="scientific">Elioraea tepida</name>
    <dbReference type="NCBI Taxonomy" id="2843330"/>
    <lineage>
        <taxon>Bacteria</taxon>
        <taxon>Pseudomonadati</taxon>
        <taxon>Pseudomonadota</taxon>
        <taxon>Alphaproteobacteria</taxon>
        <taxon>Acetobacterales</taxon>
        <taxon>Elioraeaceae</taxon>
        <taxon>Elioraea</taxon>
    </lineage>
</organism>
<proteinExistence type="predicted"/>
<sequence length="227" mass="24715">MLDTTRQSVPATTAPPHRHDDFMAPSAHLPVSELMLHLARDWPAERITLGELIHAFGTRGYGVLVILFAIPNLIPIYIPGWSPIFGIPLFIVCMQMALGLPEPRLPEVLTRRSLKKTDLLMIVEKSMPWLKRIERHVRPRPSLLTGAIGARLIGFYGAWLAFLVTIPLPLTNGPTSLACAIMAFGLMEEDTRLILAGAVVGVGASVLALSIIGGFGWILAQGLGVIF</sequence>
<dbReference type="Pfam" id="PF06055">
    <property type="entry name" value="ExoD"/>
    <property type="match status" value="1"/>
</dbReference>
<dbReference type="EMBL" id="CP076448">
    <property type="protein sequence ID" value="QXM25471.1"/>
    <property type="molecule type" value="Genomic_DNA"/>
</dbReference>
<feature type="compositionally biased region" description="Polar residues" evidence="1">
    <location>
        <begin position="1"/>
        <end position="11"/>
    </location>
</feature>
<evidence type="ECO:0000313" key="3">
    <source>
        <dbReference type="EMBL" id="QXM25471.1"/>
    </source>
</evidence>
<feature type="transmembrane region" description="Helical" evidence="2">
    <location>
        <begin position="61"/>
        <end position="78"/>
    </location>
</feature>
<dbReference type="KEGG" id="elio:KO353_04385"/>
<dbReference type="PANTHER" id="PTHR41795:SF1">
    <property type="entry name" value="EXOPOLYSACCHARIDE SYNTHESIS PROTEIN"/>
    <property type="match status" value="1"/>
</dbReference>
<evidence type="ECO:0000256" key="2">
    <source>
        <dbReference type="SAM" id="Phobius"/>
    </source>
</evidence>
<dbReference type="PANTHER" id="PTHR41795">
    <property type="entry name" value="EXOPOLYSACCHARIDE SYNTHESIS PROTEIN"/>
    <property type="match status" value="1"/>
</dbReference>
<dbReference type="RefSeq" id="WP_218286527.1">
    <property type="nucleotide sequence ID" value="NZ_CP076448.1"/>
</dbReference>
<protein>
    <submittedName>
        <fullName evidence="3">Exopolysaccharide biosynthesis protein</fullName>
    </submittedName>
</protein>
<name>A0A975U2Z3_9PROT</name>
<keyword evidence="2" id="KW-0472">Membrane</keyword>
<feature type="region of interest" description="Disordered" evidence="1">
    <location>
        <begin position="1"/>
        <end position="20"/>
    </location>
</feature>
<feature type="transmembrane region" description="Helical" evidence="2">
    <location>
        <begin position="193"/>
        <end position="220"/>
    </location>
</feature>
<keyword evidence="2" id="KW-1133">Transmembrane helix</keyword>
<evidence type="ECO:0000256" key="1">
    <source>
        <dbReference type="SAM" id="MobiDB-lite"/>
    </source>
</evidence>
<evidence type="ECO:0000313" key="4">
    <source>
        <dbReference type="Proteomes" id="UP000694001"/>
    </source>
</evidence>
<dbReference type="InterPro" id="IPR010331">
    <property type="entry name" value="ExoD"/>
</dbReference>
<keyword evidence="4" id="KW-1185">Reference proteome</keyword>
<feature type="transmembrane region" description="Helical" evidence="2">
    <location>
        <begin position="168"/>
        <end position="186"/>
    </location>
</feature>
<reference evidence="3" key="1">
    <citation type="submission" date="2021-06" db="EMBL/GenBank/DDBJ databases">
        <title>Elioraea tepida, sp. nov., a moderately thermophilic aerobic anoxygenic phototrophic bacterium isolated from an alkaline siliceous hot spring mat community in Yellowstone National Park, WY, USA.</title>
        <authorList>
            <person name="Saini M.K."/>
            <person name="Yoshida S."/>
            <person name="Sebastian A."/>
            <person name="Hirose S."/>
            <person name="Hara E."/>
            <person name="Tamaki H."/>
            <person name="Soulier N.T."/>
            <person name="Albert I."/>
            <person name="Hanada S."/>
            <person name="Bryant D.A."/>
            <person name="Tank M."/>
        </authorList>
    </citation>
    <scope>NUCLEOTIDE SEQUENCE</scope>
    <source>
        <strain evidence="3">MS-P2</strain>
    </source>
</reference>
<dbReference type="AlphaFoldDB" id="A0A975U2Z3"/>
<keyword evidence="2" id="KW-0812">Transmembrane</keyword>
<dbReference type="PIRSF" id="PIRSF033239">
    <property type="entry name" value="ExoD"/>
    <property type="match status" value="1"/>
</dbReference>
<gene>
    <name evidence="3" type="ORF">KO353_04385</name>
</gene>